<gene>
    <name evidence="1" type="ORF">GCM10022255_093470</name>
</gene>
<evidence type="ECO:0000313" key="2">
    <source>
        <dbReference type="Proteomes" id="UP001500620"/>
    </source>
</evidence>
<reference evidence="2" key="1">
    <citation type="journal article" date="2019" name="Int. J. Syst. Evol. Microbiol.">
        <title>The Global Catalogue of Microorganisms (GCM) 10K type strain sequencing project: providing services to taxonomists for standard genome sequencing and annotation.</title>
        <authorList>
            <consortium name="The Broad Institute Genomics Platform"/>
            <consortium name="The Broad Institute Genome Sequencing Center for Infectious Disease"/>
            <person name="Wu L."/>
            <person name="Ma J."/>
        </authorList>
    </citation>
    <scope>NUCLEOTIDE SEQUENCE [LARGE SCALE GENOMIC DNA]</scope>
    <source>
        <strain evidence="2">JCM 17441</strain>
    </source>
</reference>
<sequence>MEIQHFFEIYQDLEPGKTIDAEHGVWADRADAEAEVGRSRRRAVRAAAVVDERA</sequence>
<dbReference type="Proteomes" id="UP001500620">
    <property type="component" value="Unassembled WGS sequence"/>
</dbReference>
<dbReference type="EMBL" id="BAABAT010000045">
    <property type="protein sequence ID" value="GAA4261316.1"/>
    <property type="molecule type" value="Genomic_DNA"/>
</dbReference>
<dbReference type="RefSeq" id="WP_345138222.1">
    <property type="nucleotide sequence ID" value="NZ_BAABAT010000045.1"/>
</dbReference>
<keyword evidence="2" id="KW-1185">Reference proteome</keyword>
<evidence type="ECO:0008006" key="3">
    <source>
        <dbReference type="Google" id="ProtNLM"/>
    </source>
</evidence>
<proteinExistence type="predicted"/>
<evidence type="ECO:0000313" key="1">
    <source>
        <dbReference type="EMBL" id="GAA4261316.1"/>
    </source>
</evidence>
<name>A0ABP8DPT9_9ACTN</name>
<organism evidence="1 2">
    <name type="scientific">Dactylosporangium darangshiense</name>
    <dbReference type="NCBI Taxonomy" id="579108"/>
    <lineage>
        <taxon>Bacteria</taxon>
        <taxon>Bacillati</taxon>
        <taxon>Actinomycetota</taxon>
        <taxon>Actinomycetes</taxon>
        <taxon>Micromonosporales</taxon>
        <taxon>Micromonosporaceae</taxon>
        <taxon>Dactylosporangium</taxon>
    </lineage>
</organism>
<protein>
    <recommendedName>
        <fullName evidence="3">Inorganic diphosphatase</fullName>
    </recommendedName>
</protein>
<comment type="caution">
    <text evidence="1">The sequence shown here is derived from an EMBL/GenBank/DDBJ whole genome shotgun (WGS) entry which is preliminary data.</text>
</comment>
<accession>A0ABP8DPT9</accession>